<reference evidence="3" key="1">
    <citation type="submission" date="2017-01" db="EMBL/GenBank/DDBJ databases">
        <authorList>
            <person name="Wang Y."/>
            <person name="White M."/>
            <person name="Kvist S."/>
            <person name="Moncalvo J.-M."/>
        </authorList>
    </citation>
    <scope>NUCLEOTIDE SEQUENCE [LARGE SCALE GENOMIC DNA]</scope>
    <source>
        <strain evidence="3">ID-206-W2</strain>
    </source>
</reference>
<organism evidence="2 3">
    <name type="scientific">Smittium culicis</name>
    <dbReference type="NCBI Taxonomy" id="133412"/>
    <lineage>
        <taxon>Eukaryota</taxon>
        <taxon>Fungi</taxon>
        <taxon>Fungi incertae sedis</taxon>
        <taxon>Zoopagomycota</taxon>
        <taxon>Kickxellomycotina</taxon>
        <taxon>Harpellomycetes</taxon>
        <taxon>Harpellales</taxon>
        <taxon>Legeriomycetaceae</taxon>
        <taxon>Smittium</taxon>
    </lineage>
</organism>
<proteinExistence type="predicted"/>
<dbReference type="AlphaFoldDB" id="A0A1R1X506"/>
<dbReference type="EMBL" id="LSSM01006955">
    <property type="protein sequence ID" value="OMJ09657.1"/>
    <property type="molecule type" value="Genomic_DNA"/>
</dbReference>
<dbReference type="Proteomes" id="UP000187429">
    <property type="component" value="Unassembled WGS sequence"/>
</dbReference>
<sequence>MTHIKFWVHHKPIEVGKNDFEKLNFSRVPIQHRNSENPPKFRSAKEDKERSETFSTCKITGQRAGSELVKEGSIYKPSSNINISSFKEGDISRSRDVIYSTGMVITEMVLLANNPTKGELDNSTEFSFSSGKLVREK</sequence>
<name>A0A1R1X506_9FUNG</name>
<feature type="region of interest" description="Disordered" evidence="1">
    <location>
        <begin position="31"/>
        <end position="55"/>
    </location>
</feature>
<evidence type="ECO:0000256" key="1">
    <source>
        <dbReference type="SAM" id="MobiDB-lite"/>
    </source>
</evidence>
<protein>
    <submittedName>
        <fullName evidence="2">Uncharacterized protein</fullName>
    </submittedName>
</protein>
<evidence type="ECO:0000313" key="2">
    <source>
        <dbReference type="EMBL" id="OMJ09657.1"/>
    </source>
</evidence>
<comment type="caution">
    <text evidence="2">The sequence shown here is derived from an EMBL/GenBank/DDBJ whole genome shotgun (WGS) entry which is preliminary data.</text>
</comment>
<evidence type="ECO:0000313" key="3">
    <source>
        <dbReference type="Proteomes" id="UP000187429"/>
    </source>
</evidence>
<gene>
    <name evidence="2" type="ORF">AYI69_g10560</name>
</gene>
<accession>A0A1R1X506</accession>
<feature type="compositionally biased region" description="Basic and acidic residues" evidence="1">
    <location>
        <begin position="43"/>
        <end position="52"/>
    </location>
</feature>
<keyword evidence="3" id="KW-1185">Reference proteome</keyword>